<accession>A0A3A3G0F8</accession>
<reference evidence="9" key="1">
    <citation type="submission" date="2018-09" db="EMBL/GenBank/DDBJ databases">
        <authorList>
            <person name="Zhu H."/>
        </authorList>
    </citation>
    <scope>NUCLEOTIDE SEQUENCE [LARGE SCALE GENOMIC DNA]</scope>
    <source>
        <strain evidence="9">K1R23-30</strain>
    </source>
</reference>
<evidence type="ECO:0000313" key="8">
    <source>
        <dbReference type="EMBL" id="RJF92809.1"/>
    </source>
</evidence>
<dbReference type="UniPathway" id="UPA00539"/>
<dbReference type="SUPFAM" id="SSF56281">
    <property type="entry name" value="Metallo-hydrolase/oxidoreductase"/>
    <property type="match status" value="1"/>
</dbReference>
<dbReference type="Proteomes" id="UP000265955">
    <property type="component" value="Unassembled WGS sequence"/>
</dbReference>
<dbReference type="InterPro" id="IPR001279">
    <property type="entry name" value="Metallo-B-lactamas"/>
</dbReference>
<keyword evidence="9" id="KW-1185">Reference proteome</keyword>
<comment type="function">
    <text evidence="6">May be involved in the transport of PQQ or its precursor to the periplasm.</text>
</comment>
<dbReference type="OrthoDB" id="9778305at2"/>
<dbReference type="PANTHER" id="PTHR42663">
    <property type="entry name" value="HYDROLASE C777.06C-RELATED-RELATED"/>
    <property type="match status" value="1"/>
</dbReference>
<keyword evidence="5 6" id="KW-0884">PQQ biosynthesis</keyword>
<comment type="similarity">
    <text evidence="2 6">Belongs to the PqqB family.</text>
</comment>
<dbReference type="InterPro" id="IPR036866">
    <property type="entry name" value="RibonucZ/Hydroxyglut_hydro"/>
</dbReference>
<evidence type="ECO:0000259" key="7">
    <source>
        <dbReference type="Pfam" id="PF12706"/>
    </source>
</evidence>
<evidence type="ECO:0000256" key="2">
    <source>
        <dbReference type="ARBA" id="ARBA00008481"/>
    </source>
</evidence>
<dbReference type="GO" id="GO:0018189">
    <property type="term" value="P:pyrroloquinoline quinone biosynthetic process"/>
    <property type="evidence" value="ECO:0007669"/>
    <property type="project" value="UniProtKB-UniRule"/>
</dbReference>
<dbReference type="InterPro" id="IPR011842">
    <property type="entry name" value="PQQ_synth_PqqB"/>
</dbReference>
<evidence type="ECO:0000256" key="4">
    <source>
        <dbReference type="ARBA" id="ARBA00022448"/>
    </source>
</evidence>
<dbReference type="EMBL" id="QYUO01000003">
    <property type="protein sequence ID" value="RJF92809.1"/>
    <property type="molecule type" value="Genomic_DNA"/>
</dbReference>
<sequence>MKIRVLGSAAGGGFPQWNCNCRNCNGVRNGTVRARARTQSSIAVTANELDWALINASPDILSQIAATPALQPGRSPRDTGIVAVVLMDAQIDHVTGLLMLREGKTLSVHCTASVWKDLTHGLALTRVLSHYCDMQWNPIDVDEVDGARSTGTPFTLPRLEGIRFTPVPLSSKAPPYSEHRMAPTPGDNIGLLIENEKTGRSLFYAPGLGQIEPHVESAMRTAECVLVDGTFWRGDEMIHLGLSAKTAADMGHLPQSGPGGMIELMGSLEDRRKILIHINNTNPILDDDSRERATLARHGIELAYDGMEINL</sequence>
<protein>
    <recommendedName>
        <fullName evidence="3 6">Coenzyme PQQ synthesis protein B</fullName>
    </recommendedName>
    <alternativeName>
        <fullName evidence="6">Pyrroloquinoline quinone biosynthesis protein B</fullName>
    </alternativeName>
</protein>
<dbReference type="Gene3D" id="3.60.15.10">
    <property type="entry name" value="Ribonuclease Z/Hydroxyacylglutathione hydrolase-like"/>
    <property type="match status" value="1"/>
</dbReference>
<dbReference type="RefSeq" id="WP_119772844.1">
    <property type="nucleotide sequence ID" value="NZ_QYUO01000003.1"/>
</dbReference>
<feature type="domain" description="Metallo-beta-lactamase" evidence="7">
    <location>
        <begin position="51"/>
        <end position="278"/>
    </location>
</feature>
<dbReference type="Pfam" id="PF12706">
    <property type="entry name" value="Lactamase_B_2"/>
    <property type="match status" value="1"/>
</dbReference>
<dbReference type="AlphaFoldDB" id="A0A3A3G0F8"/>
<evidence type="ECO:0000256" key="1">
    <source>
        <dbReference type="ARBA" id="ARBA00004886"/>
    </source>
</evidence>
<dbReference type="PANTHER" id="PTHR42663:SF7">
    <property type="entry name" value="COENZYME PQQ SYNTHESIS PROTEIN B"/>
    <property type="match status" value="1"/>
</dbReference>
<comment type="caution">
    <text evidence="8">The sequence shown here is derived from an EMBL/GenBank/DDBJ whole genome shotgun (WGS) entry which is preliminary data.</text>
</comment>
<comment type="pathway">
    <text evidence="1 6">Cofactor biosynthesis; pyrroloquinoline quinone biosynthesis.</text>
</comment>
<evidence type="ECO:0000256" key="6">
    <source>
        <dbReference type="HAMAP-Rule" id="MF_00653"/>
    </source>
</evidence>
<dbReference type="NCBIfam" id="TIGR02108">
    <property type="entry name" value="PQQ_syn_pqqB"/>
    <property type="match status" value="1"/>
</dbReference>
<gene>
    <name evidence="6 8" type="primary">pqqB</name>
    <name evidence="8" type="ORF">D3871_27875</name>
</gene>
<keyword evidence="4 6" id="KW-0813">Transport</keyword>
<evidence type="ECO:0000313" key="9">
    <source>
        <dbReference type="Proteomes" id="UP000265955"/>
    </source>
</evidence>
<name>A0A3A3G0F8_9BURK</name>
<evidence type="ECO:0000256" key="3">
    <source>
        <dbReference type="ARBA" id="ARBA00015084"/>
    </source>
</evidence>
<organism evidence="8 9">
    <name type="scientific">Noviherbaspirillum saxi</name>
    <dbReference type="NCBI Taxonomy" id="2320863"/>
    <lineage>
        <taxon>Bacteria</taxon>
        <taxon>Pseudomonadati</taxon>
        <taxon>Pseudomonadota</taxon>
        <taxon>Betaproteobacteria</taxon>
        <taxon>Burkholderiales</taxon>
        <taxon>Oxalobacteraceae</taxon>
        <taxon>Noviherbaspirillum</taxon>
    </lineage>
</organism>
<dbReference type="HAMAP" id="MF_00653">
    <property type="entry name" value="PQQ_syn_PqqB"/>
    <property type="match status" value="1"/>
</dbReference>
<dbReference type="CDD" id="cd16274">
    <property type="entry name" value="PQQB-like_MBL-fold"/>
    <property type="match status" value="1"/>
</dbReference>
<proteinExistence type="inferred from homology"/>
<evidence type="ECO:0000256" key="5">
    <source>
        <dbReference type="ARBA" id="ARBA00022905"/>
    </source>
</evidence>